<dbReference type="AlphaFoldDB" id="A0A9N8W3Y3"/>
<sequence>MKQRSKVSSHNVVAILGCSLMVLFDVVTPMEVFSSFRGETLLLVVAFMIIHGKLEQRGFVEFLKRVLLYGNPSPAWLLARVSFLSGTLAALIMDNGAVTFLSPLVFRLCDENRLEIEPFMIALATSANIGSVATVIGNVKNLIIVETIPDISFFEFFAQMTPLAIMGLVLNTIFLTFYYRKSFADRTIKPYKPPKNINTSPTSTNLLPQNAVAGITATSREIPAMESSYDSDEDNFASGIMSDSDGRDENSDMESNDDESLHSEGENSNLLARKKNTLLTRPQFANEFSSSPDRLPPLRNYAYEQTVYMNDDDNDVTSPWVIRRESGFNYNQRQSQPALTRFAWAAPDPESNSRGLQGLGSNIQKQTERFISDTRNFFGNGCLWKNAFFITIMFGMYLALFFEKSFGWSTVTVASLLLFIDKKNVSNVINKINWGIVVYLIGIFGVMRGLYATPIPDLLWYQYEEMFIRPDIRKISISMFALAFMSTVFALSLTSVPAVLLILPYIPNIIEPSLRNNAGYLLAWNVVLVGNLSARRSSAGLIVSEIAKDQLFDTPLVRPHEFKVWGKYSVWSTFIISIVGTLMIYISS</sequence>
<dbReference type="InterPro" id="IPR000802">
    <property type="entry name" value="Arsenical_pump_ArsB"/>
</dbReference>
<feature type="transmembrane region" description="Helical" evidence="9">
    <location>
        <begin position="377"/>
        <end position="399"/>
    </location>
</feature>
<keyword evidence="6 9" id="KW-1133">Transmembrane helix</keyword>
<evidence type="ECO:0000256" key="9">
    <source>
        <dbReference type="SAM" id="Phobius"/>
    </source>
</evidence>
<feature type="transmembrane region" description="Helical" evidence="9">
    <location>
        <begin position="156"/>
        <end position="179"/>
    </location>
</feature>
<dbReference type="PROSITE" id="PS51257">
    <property type="entry name" value="PROKAR_LIPOPROTEIN"/>
    <property type="match status" value="1"/>
</dbReference>
<evidence type="ECO:0000256" key="2">
    <source>
        <dbReference type="ARBA" id="ARBA00009843"/>
    </source>
</evidence>
<feature type="domain" description="Citrate transporter-like" evidence="10">
    <location>
        <begin position="11"/>
        <end position="525"/>
    </location>
</feature>
<evidence type="ECO:0000256" key="8">
    <source>
        <dbReference type="SAM" id="MobiDB-lite"/>
    </source>
</evidence>
<keyword evidence="5 9" id="KW-0812">Transmembrane</keyword>
<keyword evidence="4" id="KW-1003">Cell membrane</keyword>
<organism evidence="11 12">
    <name type="scientific">Funneliformis mosseae</name>
    <name type="common">Endomycorrhizal fungus</name>
    <name type="synonym">Glomus mosseae</name>
    <dbReference type="NCBI Taxonomy" id="27381"/>
    <lineage>
        <taxon>Eukaryota</taxon>
        <taxon>Fungi</taxon>
        <taxon>Fungi incertae sedis</taxon>
        <taxon>Mucoromycota</taxon>
        <taxon>Glomeromycotina</taxon>
        <taxon>Glomeromycetes</taxon>
        <taxon>Glomerales</taxon>
        <taxon>Glomeraceae</taxon>
        <taxon>Funneliformis</taxon>
    </lineage>
</organism>
<accession>A0A9N8W3Y3</accession>
<feature type="transmembrane region" description="Helical" evidence="9">
    <location>
        <begin position="12"/>
        <end position="30"/>
    </location>
</feature>
<feature type="transmembrane region" description="Helical" evidence="9">
    <location>
        <begin position="432"/>
        <end position="455"/>
    </location>
</feature>
<evidence type="ECO:0000256" key="6">
    <source>
        <dbReference type="ARBA" id="ARBA00022989"/>
    </source>
</evidence>
<dbReference type="PANTHER" id="PTHR43302">
    <property type="entry name" value="TRANSPORTER ARSB-RELATED"/>
    <property type="match status" value="1"/>
</dbReference>
<dbReference type="GO" id="GO:0005886">
    <property type="term" value="C:plasma membrane"/>
    <property type="evidence" value="ECO:0007669"/>
    <property type="project" value="UniProtKB-SubCell"/>
</dbReference>
<evidence type="ECO:0000256" key="7">
    <source>
        <dbReference type="ARBA" id="ARBA00023136"/>
    </source>
</evidence>
<feature type="transmembrane region" description="Helical" evidence="9">
    <location>
        <begin position="405"/>
        <end position="420"/>
    </location>
</feature>
<dbReference type="PANTHER" id="PTHR43302:SF5">
    <property type="entry name" value="TRANSPORTER ARSB-RELATED"/>
    <property type="match status" value="1"/>
</dbReference>
<name>A0A9N8W3Y3_FUNMO</name>
<keyword evidence="7 9" id="KW-0472">Membrane</keyword>
<feature type="region of interest" description="Disordered" evidence="8">
    <location>
        <begin position="190"/>
        <end position="209"/>
    </location>
</feature>
<dbReference type="Pfam" id="PF03600">
    <property type="entry name" value="CitMHS"/>
    <property type="match status" value="1"/>
</dbReference>
<feature type="transmembrane region" description="Helical" evidence="9">
    <location>
        <begin position="475"/>
        <end position="506"/>
    </location>
</feature>
<comment type="subcellular location">
    <subcellularLocation>
        <location evidence="1">Cell membrane</location>
        <topology evidence="1">Multi-pass membrane protein</topology>
    </subcellularLocation>
</comment>
<dbReference type="PRINTS" id="PR00758">
    <property type="entry name" value="ARSENICPUMP"/>
</dbReference>
<dbReference type="InterPro" id="IPR004680">
    <property type="entry name" value="Cit_transptr-like_dom"/>
</dbReference>
<comment type="caution">
    <text evidence="11">The sequence shown here is derived from an EMBL/GenBank/DDBJ whole genome shotgun (WGS) entry which is preliminary data.</text>
</comment>
<dbReference type="Proteomes" id="UP000789375">
    <property type="component" value="Unassembled WGS sequence"/>
</dbReference>
<keyword evidence="12" id="KW-1185">Reference proteome</keyword>
<evidence type="ECO:0000259" key="10">
    <source>
        <dbReference type="Pfam" id="PF03600"/>
    </source>
</evidence>
<evidence type="ECO:0000313" key="12">
    <source>
        <dbReference type="Proteomes" id="UP000789375"/>
    </source>
</evidence>
<dbReference type="EMBL" id="CAJVPP010000376">
    <property type="protein sequence ID" value="CAG8476229.1"/>
    <property type="molecule type" value="Genomic_DNA"/>
</dbReference>
<reference evidence="11" key="1">
    <citation type="submission" date="2021-06" db="EMBL/GenBank/DDBJ databases">
        <authorList>
            <person name="Kallberg Y."/>
            <person name="Tangrot J."/>
            <person name="Rosling A."/>
        </authorList>
    </citation>
    <scope>NUCLEOTIDE SEQUENCE</scope>
    <source>
        <strain evidence="11">87-6 pot B 2015</strain>
    </source>
</reference>
<evidence type="ECO:0000256" key="4">
    <source>
        <dbReference type="ARBA" id="ARBA00022475"/>
    </source>
</evidence>
<feature type="region of interest" description="Disordered" evidence="8">
    <location>
        <begin position="225"/>
        <end position="272"/>
    </location>
</feature>
<evidence type="ECO:0000256" key="1">
    <source>
        <dbReference type="ARBA" id="ARBA00004651"/>
    </source>
</evidence>
<proteinExistence type="inferred from homology"/>
<feature type="transmembrane region" description="Helical" evidence="9">
    <location>
        <begin position="568"/>
        <end position="586"/>
    </location>
</feature>
<evidence type="ECO:0000256" key="5">
    <source>
        <dbReference type="ARBA" id="ARBA00022692"/>
    </source>
</evidence>
<feature type="compositionally biased region" description="Polar residues" evidence="8">
    <location>
        <begin position="196"/>
        <end position="208"/>
    </location>
</feature>
<comment type="similarity">
    <text evidence="2">Belongs to the CitM (TC 2.A.11) transporter family.</text>
</comment>
<keyword evidence="3" id="KW-0813">Transport</keyword>
<protein>
    <submittedName>
        <fullName evidence="11">9294_t:CDS:1</fullName>
    </submittedName>
</protein>
<gene>
    <name evidence="11" type="ORF">FMOSSE_LOCUS2772</name>
</gene>
<dbReference type="GO" id="GO:0015105">
    <property type="term" value="F:arsenite transmembrane transporter activity"/>
    <property type="evidence" value="ECO:0007669"/>
    <property type="project" value="InterPro"/>
</dbReference>
<evidence type="ECO:0000313" key="11">
    <source>
        <dbReference type="EMBL" id="CAG8476229.1"/>
    </source>
</evidence>
<evidence type="ECO:0000256" key="3">
    <source>
        <dbReference type="ARBA" id="ARBA00022448"/>
    </source>
</evidence>